<evidence type="ECO:0008006" key="3">
    <source>
        <dbReference type="Google" id="ProtNLM"/>
    </source>
</evidence>
<dbReference type="RefSeq" id="WP_179531958.1">
    <property type="nucleotide sequence ID" value="NZ_BAAAPP010000008.1"/>
</dbReference>
<dbReference type="Proteomes" id="UP000537326">
    <property type="component" value="Unassembled WGS sequence"/>
</dbReference>
<name>A0A7Z0C4E9_9ACTN</name>
<protein>
    <recommendedName>
        <fullName evidence="3">DUF559 domain-containing protein</fullName>
    </recommendedName>
</protein>
<keyword evidence="2" id="KW-1185">Reference proteome</keyword>
<evidence type="ECO:0000313" key="2">
    <source>
        <dbReference type="Proteomes" id="UP000537326"/>
    </source>
</evidence>
<evidence type="ECO:0000313" key="1">
    <source>
        <dbReference type="EMBL" id="NYI11242.1"/>
    </source>
</evidence>
<reference evidence="1 2" key="1">
    <citation type="submission" date="2020-07" db="EMBL/GenBank/DDBJ databases">
        <title>Sequencing the genomes of 1000 actinobacteria strains.</title>
        <authorList>
            <person name="Klenk H.-P."/>
        </authorList>
    </citation>
    <scope>NUCLEOTIDE SEQUENCE [LARGE SCALE GENOMIC DNA]</scope>
    <source>
        <strain evidence="1 2">DSM 18248</strain>
    </source>
</reference>
<dbReference type="AlphaFoldDB" id="A0A7Z0C4E9"/>
<accession>A0A7Z0C4E9</accession>
<sequence length="249" mass="27777">MRWVGVLHAGPRALVADLSAAEVHGLQRWHRDDTTVIIPDDLVLDSQVDGVVYRRTRRHLPSMRSALSLPTMKLEPAVLHFAAYQRSPRTAQGVMAAVVQQGLTTPAALQEWIRRMKPLHKAPLLRTCLEEIAGGAGSLAEVDLARLCRTFGLAAPTRQARRRGSDGRLRYTDAEWRLSDGRTLVLEIDGGFHMEVEHWEEDIARERSLLAADRQAVRCTARELREDAARLAADLIRLGVPPRVVQRGA</sequence>
<dbReference type="EMBL" id="JACBZI010000001">
    <property type="protein sequence ID" value="NYI11242.1"/>
    <property type="molecule type" value="Genomic_DNA"/>
</dbReference>
<organism evidence="1 2">
    <name type="scientific">Nocardioides marinus</name>
    <dbReference type="NCBI Taxonomy" id="374514"/>
    <lineage>
        <taxon>Bacteria</taxon>
        <taxon>Bacillati</taxon>
        <taxon>Actinomycetota</taxon>
        <taxon>Actinomycetes</taxon>
        <taxon>Propionibacteriales</taxon>
        <taxon>Nocardioidaceae</taxon>
        <taxon>Nocardioides</taxon>
    </lineage>
</organism>
<proteinExistence type="predicted"/>
<gene>
    <name evidence="1" type="ORF">BKA05_002757</name>
</gene>
<comment type="caution">
    <text evidence="1">The sequence shown here is derived from an EMBL/GenBank/DDBJ whole genome shotgun (WGS) entry which is preliminary data.</text>
</comment>